<comment type="similarity">
    <text evidence="1">Belongs to the glycosyl hydrolase 2 family.</text>
</comment>
<dbReference type="SUPFAM" id="SSF49303">
    <property type="entry name" value="beta-Galactosidase/glucuronidase domain"/>
    <property type="match status" value="1"/>
</dbReference>
<dbReference type="Proteomes" id="UP000321080">
    <property type="component" value="Unassembled WGS sequence"/>
</dbReference>
<dbReference type="SUPFAM" id="SSF49785">
    <property type="entry name" value="Galactose-binding domain-like"/>
    <property type="match status" value="1"/>
</dbReference>
<dbReference type="InterPro" id="IPR006103">
    <property type="entry name" value="Glyco_hydro_2_cat"/>
</dbReference>
<feature type="domain" description="DUF4982" evidence="7">
    <location>
        <begin position="663"/>
        <end position="722"/>
    </location>
</feature>
<dbReference type="InterPro" id="IPR032311">
    <property type="entry name" value="DUF4982"/>
</dbReference>
<dbReference type="InterPro" id="IPR008964">
    <property type="entry name" value="Invasin/intimin_cell_adhesion"/>
</dbReference>
<dbReference type="InterPro" id="IPR017853">
    <property type="entry name" value="GH"/>
</dbReference>
<evidence type="ECO:0000259" key="5">
    <source>
        <dbReference type="Pfam" id="PF02836"/>
    </source>
</evidence>
<accession>A0A5C7GM28</accession>
<dbReference type="SUPFAM" id="SSF51445">
    <property type="entry name" value="(Trans)glycosidases"/>
    <property type="match status" value="1"/>
</dbReference>
<dbReference type="Pfam" id="PF02836">
    <property type="entry name" value="Glyco_hydro_2_C"/>
    <property type="match status" value="1"/>
</dbReference>
<sequence length="842" mass="95504">MRFTIYSLLLAAFVLLSCENKQTQMRIVEDFNFNWKFVKGEQINAEQITFDDASWEGVRLPHDWSIIAGYKRENTAASTGFTVGGIGWYRKTFHVPESDKGKIIWLEFDGVYNNSTVWINGEKLGFRPNGYTSFCYDLTNHLNYGDKNVVTVKVDHTAYVDSRWYTGSGIYRDVRLVKASKTHIPHWGVRITTPKVDDGEATIHIETKVKNISENTTLDIAVLDENQNIIAESKGNLIKDGVVVQDIVSNAPKLWSIESPNLYTARITVLENGNAVDEIRTRFGIRSIRFDANKGFFLNGEPEKIKGVNLHHDVGAVGAAATKASWEYRVRQLKSIGVNAIRMAHNPHAPILMDVCDEMGMLVMNEFFDEWHNAKDKSVNYLGDNAAGEDISKGYSDIFFDWAEKDLKDLIRRDFNHPSTIMWSIGNEIEWTFPYYSEAYSELNPDAIAYVSIPEFDAEKIKPVFERLSGGVDSLAIVAKQLSKWVKEVDTTRPVICGSVRPSIAFVSGYADAVDVMGFNYRQHNYDIAHETYPNKPIWGSENWVAYSEWKAVKDREFVAGIFVWTGFAYLGEAGPWPRKGLNISLFDFAGFKNPRGHFFECLWKPEPKVYMVTTPESLSEYSYSDKDGWKFDMQYTPPPVWDKLRLWEWYKVNEHWNYPSEENIVVQTYTNCEEAELFLNGKSLGKQALADFSEVDNIIKWLVPYTEGELKVVGYNKGKIVDEYVLTSTGKPAKIELKSDKEELQANSYDVAHISVKLLDEVGNEIKNLDTEITLNVTGNAELLAVDNGWEMNIAPHNSNKVQTHNGKALAIIRSTKASGFSTITAKIGTIESQPLKINID</sequence>
<dbReference type="PROSITE" id="PS51257">
    <property type="entry name" value="PROKAR_LIPOPROTEIN"/>
    <property type="match status" value="1"/>
</dbReference>
<dbReference type="RefSeq" id="WP_147766596.1">
    <property type="nucleotide sequence ID" value="NZ_VRKQ01000008.1"/>
</dbReference>
<dbReference type="InterPro" id="IPR006101">
    <property type="entry name" value="Glyco_hydro_2"/>
</dbReference>
<dbReference type="PANTHER" id="PTHR42732">
    <property type="entry name" value="BETA-GALACTOSIDASE"/>
    <property type="match status" value="1"/>
</dbReference>
<dbReference type="SUPFAM" id="SSF49373">
    <property type="entry name" value="Invasin/intimin cell-adhesion fragments"/>
    <property type="match status" value="1"/>
</dbReference>
<evidence type="ECO:0000256" key="1">
    <source>
        <dbReference type="ARBA" id="ARBA00007401"/>
    </source>
</evidence>
<dbReference type="OrthoDB" id="9801077at2"/>
<dbReference type="InterPro" id="IPR040605">
    <property type="entry name" value="Glyco_hydro2_dom5"/>
</dbReference>
<keyword evidence="10" id="KW-1185">Reference proteome</keyword>
<dbReference type="Pfam" id="PF16355">
    <property type="entry name" value="DUF4982"/>
    <property type="match status" value="1"/>
</dbReference>
<evidence type="ECO:0000259" key="7">
    <source>
        <dbReference type="Pfam" id="PF16355"/>
    </source>
</evidence>
<protein>
    <submittedName>
        <fullName evidence="9">Glycoside hydrolase family 2 protein</fullName>
    </submittedName>
</protein>
<evidence type="ECO:0000259" key="4">
    <source>
        <dbReference type="Pfam" id="PF00703"/>
    </source>
</evidence>
<dbReference type="AlphaFoldDB" id="A0A5C7GM28"/>
<dbReference type="InterPro" id="IPR036156">
    <property type="entry name" value="Beta-gal/glucu_dom_sf"/>
</dbReference>
<name>A0A5C7GM28_9FLAO</name>
<evidence type="ECO:0000259" key="8">
    <source>
        <dbReference type="Pfam" id="PF18565"/>
    </source>
</evidence>
<evidence type="ECO:0000256" key="3">
    <source>
        <dbReference type="ARBA" id="ARBA00023295"/>
    </source>
</evidence>
<dbReference type="GO" id="GO:0004553">
    <property type="term" value="F:hydrolase activity, hydrolyzing O-glycosyl compounds"/>
    <property type="evidence" value="ECO:0007669"/>
    <property type="project" value="InterPro"/>
</dbReference>
<evidence type="ECO:0000259" key="6">
    <source>
        <dbReference type="Pfam" id="PF02837"/>
    </source>
</evidence>
<organism evidence="9 10">
    <name type="scientific">Seonamhaeicola maritimus</name>
    <dbReference type="NCBI Taxonomy" id="2591822"/>
    <lineage>
        <taxon>Bacteria</taxon>
        <taxon>Pseudomonadati</taxon>
        <taxon>Bacteroidota</taxon>
        <taxon>Flavobacteriia</taxon>
        <taxon>Flavobacteriales</taxon>
        <taxon>Flavobacteriaceae</taxon>
    </lineage>
</organism>
<evidence type="ECO:0000313" key="9">
    <source>
        <dbReference type="EMBL" id="TXG39117.1"/>
    </source>
</evidence>
<dbReference type="GO" id="GO:0005975">
    <property type="term" value="P:carbohydrate metabolic process"/>
    <property type="evidence" value="ECO:0007669"/>
    <property type="project" value="InterPro"/>
</dbReference>
<reference evidence="9 10" key="1">
    <citation type="submission" date="2019-08" db="EMBL/GenBank/DDBJ databases">
        <title>Seonamhaeicola sediminis sp. nov., isolated from marine sediment.</title>
        <authorList>
            <person name="Cao W.R."/>
        </authorList>
    </citation>
    <scope>NUCLEOTIDE SEQUENCE [LARGE SCALE GENOMIC DNA]</scope>
    <source>
        <strain evidence="9 10">1505</strain>
    </source>
</reference>
<dbReference type="InterPro" id="IPR013783">
    <property type="entry name" value="Ig-like_fold"/>
</dbReference>
<keyword evidence="2 9" id="KW-0378">Hydrolase</keyword>
<evidence type="ECO:0000256" key="2">
    <source>
        <dbReference type="ARBA" id="ARBA00022801"/>
    </source>
</evidence>
<dbReference type="Pfam" id="PF02837">
    <property type="entry name" value="Glyco_hydro_2_N"/>
    <property type="match status" value="1"/>
</dbReference>
<dbReference type="Gene3D" id="2.60.40.10">
    <property type="entry name" value="Immunoglobulins"/>
    <property type="match status" value="3"/>
</dbReference>
<dbReference type="Gene3D" id="2.60.120.260">
    <property type="entry name" value="Galactose-binding domain-like"/>
    <property type="match status" value="1"/>
</dbReference>
<gene>
    <name evidence="9" type="ORF">FUA22_04355</name>
</gene>
<proteinExistence type="inferred from homology"/>
<dbReference type="PRINTS" id="PR00132">
    <property type="entry name" value="GLHYDRLASE2"/>
</dbReference>
<feature type="domain" description="Glycoside hydrolase family 2 immunoglobulin-like beta-sandwich" evidence="4">
    <location>
        <begin position="188"/>
        <end position="286"/>
    </location>
</feature>
<dbReference type="InterPro" id="IPR006104">
    <property type="entry name" value="Glyco_hydro_2_N"/>
</dbReference>
<dbReference type="Gene3D" id="3.20.20.80">
    <property type="entry name" value="Glycosidases"/>
    <property type="match status" value="1"/>
</dbReference>
<dbReference type="EMBL" id="VRKQ01000008">
    <property type="protein sequence ID" value="TXG39117.1"/>
    <property type="molecule type" value="Genomic_DNA"/>
</dbReference>
<dbReference type="PANTHER" id="PTHR42732:SF1">
    <property type="entry name" value="BETA-MANNOSIDASE"/>
    <property type="match status" value="1"/>
</dbReference>
<feature type="domain" description="Glycosyl hydrolases family 2 sugar binding" evidence="6">
    <location>
        <begin position="82"/>
        <end position="178"/>
    </location>
</feature>
<dbReference type="Pfam" id="PF18565">
    <property type="entry name" value="Glyco_hydro2_C5"/>
    <property type="match status" value="1"/>
</dbReference>
<evidence type="ECO:0000313" key="10">
    <source>
        <dbReference type="Proteomes" id="UP000321080"/>
    </source>
</evidence>
<dbReference type="Pfam" id="PF00703">
    <property type="entry name" value="Glyco_hydro_2"/>
    <property type="match status" value="1"/>
</dbReference>
<feature type="domain" description="Glycoside hydrolase family 2" evidence="8">
    <location>
        <begin position="736"/>
        <end position="835"/>
    </location>
</feature>
<comment type="caution">
    <text evidence="9">The sequence shown here is derived from an EMBL/GenBank/DDBJ whole genome shotgun (WGS) entry which is preliminary data.</text>
</comment>
<dbReference type="InterPro" id="IPR008979">
    <property type="entry name" value="Galactose-bd-like_sf"/>
</dbReference>
<feature type="domain" description="Glycoside hydrolase family 2 catalytic" evidence="5">
    <location>
        <begin position="293"/>
        <end position="429"/>
    </location>
</feature>
<dbReference type="InterPro" id="IPR006102">
    <property type="entry name" value="Ig-like_GH2"/>
</dbReference>
<dbReference type="InterPro" id="IPR051913">
    <property type="entry name" value="GH2_Domain-Containing"/>
</dbReference>
<keyword evidence="3" id="KW-0326">Glycosidase</keyword>